<reference evidence="8" key="2">
    <citation type="journal article" date="2018" name="Nat. Commun.">
        <title>Extreme sensitivity to ultraviolet light in the fungal pathogen causing white-nose syndrome of bats.</title>
        <authorList>
            <person name="Palmer J.M."/>
            <person name="Drees K.P."/>
            <person name="Foster J.T."/>
            <person name="Lindner D.L."/>
        </authorList>
    </citation>
    <scope>NUCLEOTIDE SEQUENCE [LARGE SCALE GENOMIC DNA]</scope>
    <source>
        <strain evidence="8">UAMH 10579</strain>
    </source>
</reference>
<dbReference type="GO" id="GO:1990966">
    <property type="term" value="P:ATP generation from poly-ADP-D-ribose"/>
    <property type="evidence" value="ECO:0007669"/>
    <property type="project" value="TreeGrafter"/>
</dbReference>
<feature type="binding site" evidence="4">
    <location>
        <position position="252"/>
    </location>
    <ligand>
        <name>substrate</name>
    </ligand>
</feature>
<protein>
    <recommendedName>
        <fullName evidence="2">poly(ADP-ribose) glycohydrolase</fullName>
        <ecNumber evidence="2">3.2.1.143</ecNumber>
    </recommendedName>
</protein>
<evidence type="ECO:0000256" key="2">
    <source>
        <dbReference type="ARBA" id="ARBA00012255"/>
    </source>
</evidence>
<dbReference type="GO" id="GO:0005975">
    <property type="term" value="P:carbohydrate metabolic process"/>
    <property type="evidence" value="ECO:0007669"/>
    <property type="project" value="InterPro"/>
</dbReference>
<dbReference type="GeneID" id="28841995"/>
<feature type="domain" description="PARG helical" evidence="6">
    <location>
        <begin position="79"/>
        <end position="178"/>
    </location>
</feature>
<dbReference type="STRING" id="342668.A0A1B8GAV5"/>
<proteinExistence type="inferred from homology"/>
<evidence type="ECO:0000256" key="3">
    <source>
        <dbReference type="ARBA" id="ARBA00022801"/>
    </source>
</evidence>
<evidence type="ECO:0000313" key="7">
    <source>
        <dbReference type="EMBL" id="OBT92961.1"/>
    </source>
</evidence>
<dbReference type="PANTHER" id="PTHR12837:SF0">
    <property type="entry name" value="POLY(ADP-RIBOSE) GLYCOHYDROLASE"/>
    <property type="match status" value="1"/>
</dbReference>
<name>A0A1B8GAV5_9PEZI</name>
<gene>
    <name evidence="7" type="ORF">VE01_08609</name>
</gene>
<accession>A0A1B8GAV5</accession>
<dbReference type="GO" id="GO:0005737">
    <property type="term" value="C:cytoplasm"/>
    <property type="evidence" value="ECO:0007669"/>
    <property type="project" value="TreeGrafter"/>
</dbReference>
<evidence type="ECO:0000256" key="4">
    <source>
        <dbReference type="PIRSR" id="PIRSR607724-2"/>
    </source>
</evidence>
<evidence type="ECO:0000313" key="8">
    <source>
        <dbReference type="Proteomes" id="UP000091956"/>
    </source>
</evidence>
<dbReference type="Proteomes" id="UP000091956">
    <property type="component" value="Unassembled WGS sequence"/>
</dbReference>
<evidence type="ECO:0000256" key="1">
    <source>
        <dbReference type="ARBA" id="ARBA00009545"/>
    </source>
</evidence>
<dbReference type="EC" id="3.2.1.143" evidence="2"/>
<reference evidence="7 8" key="1">
    <citation type="submission" date="2016-03" db="EMBL/GenBank/DDBJ databases">
        <title>Comparative genomics of Pseudogymnoascus destructans, the fungus causing white-nose syndrome of bats.</title>
        <authorList>
            <person name="Palmer J.M."/>
            <person name="Drees K.P."/>
            <person name="Foster J.T."/>
            <person name="Lindner D.L."/>
        </authorList>
    </citation>
    <scope>NUCLEOTIDE SEQUENCE [LARGE SCALE GENOMIC DNA]</scope>
    <source>
        <strain evidence="7 8">UAMH 10579</strain>
    </source>
</reference>
<dbReference type="PANTHER" id="PTHR12837">
    <property type="entry name" value="POLY ADP-RIBOSE GLYCOHYDROLASE"/>
    <property type="match status" value="1"/>
</dbReference>
<feature type="binding site" evidence="4">
    <location>
        <position position="241"/>
    </location>
    <ligand>
        <name>substrate</name>
    </ligand>
</feature>
<dbReference type="GO" id="GO:0009225">
    <property type="term" value="P:nucleotide-sugar metabolic process"/>
    <property type="evidence" value="ECO:0007669"/>
    <property type="project" value="TreeGrafter"/>
</dbReference>
<evidence type="ECO:0000259" key="6">
    <source>
        <dbReference type="Pfam" id="PF20811"/>
    </source>
</evidence>
<organism evidence="7 8">
    <name type="scientific">Pseudogymnoascus verrucosus</name>
    <dbReference type="NCBI Taxonomy" id="342668"/>
    <lineage>
        <taxon>Eukaryota</taxon>
        <taxon>Fungi</taxon>
        <taxon>Dikarya</taxon>
        <taxon>Ascomycota</taxon>
        <taxon>Pezizomycotina</taxon>
        <taxon>Leotiomycetes</taxon>
        <taxon>Thelebolales</taxon>
        <taxon>Thelebolaceae</taxon>
        <taxon>Pseudogymnoascus</taxon>
    </lineage>
</organism>
<dbReference type="RefSeq" id="XP_018126694.1">
    <property type="nucleotide sequence ID" value="XM_018278030.2"/>
</dbReference>
<dbReference type="AlphaFoldDB" id="A0A1B8GAV5"/>
<evidence type="ECO:0000259" key="5">
    <source>
        <dbReference type="Pfam" id="PF05028"/>
    </source>
</evidence>
<keyword evidence="8" id="KW-1185">Reference proteome</keyword>
<dbReference type="GO" id="GO:0006282">
    <property type="term" value="P:regulation of DNA repair"/>
    <property type="evidence" value="ECO:0007669"/>
    <property type="project" value="InterPro"/>
</dbReference>
<dbReference type="EMBL" id="KV460259">
    <property type="protein sequence ID" value="OBT92961.1"/>
    <property type="molecule type" value="Genomic_DNA"/>
</dbReference>
<dbReference type="Pfam" id="PF05028">
    <property type="entry name" value="PARG_cat_C"/>
    <property type="match status" value="1"/>
</dbReference>
<dbReference type="InterPro" id="IPR048362">
    <property type="entry name" value="PARG_helical"/>
</dbReference>
<dbReference type="InterPro" id="IPR046372">
    <property type="entry name" value="PARG_cat_C"/>
</dbReference>
<sequence length="470" mass="52164">MEDCYILPCSPQLLCEDRFSLLDSYELQVPFWELFNALMGEEVNSPRDVVDLLESIAISLRQKTNTDYGFLRDFMKGLKDDFYTRTWPALVGLALEMPSLFPEHSLTILSPKSPQLKLSRQQTACLVVHQFLCTLTAPTWQDGYQDFHIWYNSEQPHAGAVDAYLTALFTYFDRITDTDDYSPLAADLGSWPISYTLHTNRDPLPTLQRKLLPLEVLELSAASTSPELLGIPDGASVISANKFVGFGRTGTQEETHVGASPECCPAVLVTPPLADNQALVVVGPEAMIVIAGYGRDARCAEVLVPSGGSAIHHGKWAKRTMLFVDALELDMADRSGGLPDVLPGNVERELRKAYTGFRASYITCEGNRREPFSVIYTGFWGCRTFGGNPDIKALIQWCAASLADSSMKFICSTSEQHEFAVNLRSFIEYTSTNGIRTDELLQILLDLTPGGLDGLQHPMEHVLKVLRSHE</sequence>
<feature type="domain" description="PARG catalytic Macro" evidence="5">
    <location>
        <begin position="236"/>
        <end position="417"/>
    </location>
</feature>
<dbReference type="GO" id="GO:0005634">
    <property type="term" value="C:nucleus"/>
    <property type="evidence" value="ECO:0007669"/>
    <property type="project" value="TreeGrafter"/>
</dbReference>
<feature type="binding site" evidence="4">
    <location>
        <position position="293"/>
    </location>
    <ligand>
        <name>substrate</name>
    </ligand>
</feature>
<dbReference type="GO" id="GO:0004649">
    <property type="term" value="F:poly(ADP-ribose) glycohydrolase activity"/>
    <property type="evidence" value="ECO:0007669"/>
    <property type="project" value="UniProtKB-EC"/>
</dbReference>
<dbReference type="InterPro" id="IPR007724">
    <property type="entry name" value="Poly_GlycHdrlase"/>
</dbReference>
<comment type="similarity">
    <text evidence="1">Belongs to the poly(ADP-ribose) glycohydrolase family.</text>
</comment>
<dbReference type="OrthoDB" id="1937899at2759"/>
<dbReference type="Pfam" id="PF20811">
    <property type="entry name" value="PARG_cat_N"/>
    <property type="match status" value="1"/>
</dbReference>
<keyword evidence="3" id="KW-0378">Hydrolase</keyword>